<keyword evidence="9" id="KW-0804">Transcription</keyword>
<reference evidence="16" key="1">
    <citation type="submission" date="2017-09" db="EMBL/GenBank/DDBJ databases">
        <title>Contemporary evolution of a Lepidopteran species, Heliothis virescens, in response to modern agricultural practices.</title>
        <authorList>
            <person name="Fritz M.L."/>
            <person name="Deyonke A.M."/>
            <person name="Papanicolaou A."/>
            <person name="Micinski S."/>
            <person name="Westbrook J."/>
            <person name="Gould F."/>
        </authorList>
    </citation>
    <scope>NUCLEOTIDE SEQUENCE [LARGE SCALE GENOMIC DNA]</scope>
    <source>
        <strain evidence="16">HvINT-</strain>
        <tissue evidence="16">Whole body</tissue>
    </source>
</reference>
<dbReference type="GO" id="GO:0000978">
    <property type="term" value="F:RNA polymerase II cis-regulatory region sequence-specific DNA binding"/>
    <property type="evidence" value="ECO:0007669"/>
    <property type="project" value="TreeGrafter"/>
</dbReference>
<feature type="domain" description="C2H2-type" evidence="14">
    <location>
        <begin position="305"/>
        <end position="332"/>
    </location>
</feature>
<dbReference type="SMART" id="SM00868">
    <property type="entry name" value="zf-AD"/>
    <property type="match status" value="1"/>
</dbReference>
<evidence type="ECO:0000256" key="4">
    <source>
        <dbReference type="ARBA" id="ARBA00022737"/>
    </source>
</evidence>
<feature type="domain" description="C2H2-type" evidence="14">
    <location>
        <begin position="442"/>
        <end position="469"/>
    </location>
</feature>
<dbReference type="GO" id="GO:0005634">
    <property type="term" value="C:nucleus"/>
    <property type="evidence" value="ECO:0007669"/>
    <property type="project" value="UniProtKB-SubCell"/>
</dbReference>
<dbReference type="SMART" id="SM00355">
    <property type="entry name" value="ZnF_C2H2"/>
    <property type="match status" value="10"/>
</dbReference>
<evidence type="ECO:0000256" key="3">
    <source>
        <dbReference type="ARBA" id="ARBA00022723"/>
    </source>
</evidence>
<dbReference type="AlphaFoldDB" id="A0A2A4K3D7"/>
<feature type="region of interest" description="Disordered" evidence="13">
    <location>
        <begin position="145"/>
        <end position="169"/>
    </location>
</feature>
<keyword evidence="4" id="KW-0677">Repeat</keyword>
<dbReference type="PROSITE" id="PS50157">
    <property type="entry name" value="ZINC_FINGER_C2H2_2"/>
    <property type="match status" value="7"/>
</dbReference>
<evidence type="ECO:0000256" key="9">
    <source>
        <dbReference type="ARBA" id="ARBA00023163"/>
    </source>
</evidence>
<dbReference type="Pfam" id="PF00096">
    <property type="entry name" value="zf-C2H2"/>
    <property type="match status" value="1"/>
</dbReference>
<keyword evidence="5 11" id="KW-0863">Zinc-finger</keyword>
<feature type="domain" description="C2H2-type" evidence="14">
    <location>
        <begin position="414"/>
        <end position="441"/>
    </location>
</feature>
<evidence type="ECO:0000256" key="2">
    <source>
        <dbReference type="ARBA" id="ARBA00006991"/>
    </source>
</evidence>
<dbReference type="EMBL" id="NWSH01000173">
    <property type="protein sequence ID" value="PCG78767.1"/>
    <property type="molecule type" value="Genomic_DNA"/>
</dbReference>
<dbReference type="PANTHER" id="PTHR24376:SF216">
    <property type="entry name" value="ZINC FINGER PROTEIN 420-LIKE"/>
    <property type="match status" value="1"/>
</dbReference>
<evidence type="ECO:0008006" key="17">
    <source>
        <dbReference type="Google" id="ProtNLM"/>
    </source>
</evidence>
<keyword evidence="10" id="KW-0539">Nucleus</keyword>
<dbReference type="FunFam" id="3.30.160.60:FF:001506">
    <property type="entry name" value="Zinc finger protein"/>
    <property type="match status" value="1"/>
</dbReference>
<dbReference type="SUPFAM" id="SSF57716">
    <property type="entry name" value="Glucocorticoid receptor-like (DNA-binding domain)"/>
    <property type="match status" value="1"/>
</dbReference>
<evidence type="ECO:0000256" key="1">
    <source>
        <dbReference type="ARBA" id="ARBA00004123"/>
    </source>
</evidence>
<sequence>MSVEMMCRVCLSTEKQNLLPLDETFVNNYNLLTNLNITLLDGMPQNSCQVCLDTVKSYIEFREKSITAEETLRELVYNNVKTERKLSTEDIDNYTYGNDDFPPLKSEIKEEADDTIDNFYSEYVDNVDTLLVKKDEDDVPIKRTRKRQTDTKPTKNVRKRQTVKKSTKNVKKIKTDEKPKLKENLKVENNDEWICGICPKKLEDKNDLMKHLDAHKNSTACMACGERVNSYSQLLAHRVTHVPQVKCHICDRKFRTSIYLEFHYRNLHIEEDDKNLHCNECPQVCSTPKKFTNHLNHVHSHVMRYFCDTCSKGFRCKANLKSHVQSHSTSKSYVCDSCGFSCKQRHGLYDHKIRKHMPQRVYCKKCKRPFANQLNHDKHKCTSLVTVCPICGKQFQGSNSLSRHMEVHSDVLKYECTRCPAKYRSKAALIAHTDRHDDNRTKHCEYCPAKFFSTSVLIKHRRIHTGEKPYVCKVCSKAFTGRHNLKVHMKVHGEYLVVKRDSVKQED</sequence>
<dbReference type="GO" id="GO:0001228">
    <property type="term" value="F:DNA-binding transcription activator activity, RNA polymerase II-specific"/>
    <property type="evidence" value="ECO:0007669"/>
    <property type="project" value="TreeGrafter"/>
</dbReference>
<evidence type="ECO:0000256" key="13">
    <source>
        <dbReference type="SAM" id="MobiDB-lite"/>
    </source>
</evidence>
<comment type="similarity">
    <text evidence="2">Belongs to the krueppel C2H2-type zinc-finger protein family.</text>
</comment>
<feature type="domain" description="C2H2-type" evidence="14">
    <location>
        <begin position="193"/>
        <end position="220"/>
    </location>
</feature>
<keyword evidence="7" id="KW-0805">Transcription regulation</keyword>
<dbReference type="InterPro" id="IPR013087">
    <property type="entry name" value="Znf_C2H2_type"/>
</dbReference>
<dbReference type="PANTHER" id="PTHR24376">
    <property type="entry name" value="ZINC FINGER PROTEIN"/>
    <property type="match status" value="1"/>
</dbReference>
<name>A0A2A4K3D7_HELVI</name>
<feature type="binding site" evidence="12">
    <location>
        <position position="10"/>
    </location>
    <ligand>
        <name>Zn(2+)</name>
        <dbReference type="ChEBI" id="CHEBI:29105"/>
    </ligand>
</feature>
<dbReference type="Pfam" id="PF07776">
    <property type="entry name" value="zf-AD"/>
    <property type="match status" value="1"/>
</dbReference>
<evidence type="ECO:0000256" key="8">
    <source>
        <dbReference type="ARBA" id="ARBA00023125"/>
    </source>
</evidence>
<comment type="caution">
    <text evidence="16">The sequence shown here is derived from an EMBL/GenBank/DDBJ whole genome shotgun (WGS) entry which is preliminary data.</text>
</comment>
<proteinExistence type="inferred from homology"/>
<evidence type="ECO:0000256" key="7">
    <source>
        <dbReference type="ARBA" id="ARBA00023015"/>
    </source>
</evidence>
<dbReference type="Gene3D" id="3.30.160.60">
    <property type="entry name" value="Classic Zinc Finger"/>
    <property type="match status" value="6"/>
</dbReference>
<gene>
    <name evidence="16" type="ORF">B5V51_3103</name>
</gene>
<dbReference type="Pfam" id="PF13894">
    <property type="entry name" value="zf-C2H2_4"/>
    <property type="match status" value="1"/>
</dbReference>
<feature type="domain" description="C2H2-type" evidence="14">
    <location>
        <begin position="470"/>
        <end position="492"/>
    </location>
</feature>
<comment type="subcellular location">
    <subcellularLocation>
        <location evidence="1">Nucleus</location>
    </subcellularLocation>
</comment>
<dbReference type="InterPro" id="IPR036236">
    <property type="entry name" value="Znf_C2H2_sf"/>
</dbReference>
<keyword evidence="6 12" id="KW-0862">Zinc</keyword>
<dbReference type="InterPro" id="IPR012934">
    <property type="entry name" value="Znf_AD"/>
</dbReference>
<evidence type="ECO:0000256" key="10">
    <source>
        <dbReference type="ARBA" id="ARBA00023242"/>
    </source>
</evidence>
<feature type="domain" description="ZAD" evidence="15">
    <location>
        <begin position="5"/>
        <end position="75"/>
    </location>
</feature>
<evidence type="ECO:0000259" key="14">
    <source>
        <dbReference type="PROSITE" id="PS50157"/>
    </source>
</evidence>
<evidence type="ECO:0000256" key="12">
    <source>
        <dbReference type="PROSITE-ProRule" id="PRU01263"/>
    </source>
</evidence>
<dbReference type="STRING" id="7102.A0A2A4K3D7"/>
<feature type="domain" description="C2H2-type" evidence="14">
    <location>
        <begin position="386"/>
        <end position="409"/>
    </location>
</feature>
<feature type="binding site" evidence="12">
    <location>
        <position position="51"/>
    </location>
    <ligand>
        <name>Zn(2+)</name>
        <dbReference type="ChEBI" id="CHEBI:29105"/>
    </ligand>
</feature>
<evidence type="ECO:0000256" key="11">
    <source>
        <dbReference type="PROSITE-ProRule" id="PRU00042"/>
    </source>
</evidence>
<dbReference type="GO" id="GO:0008270">
    <property type="term" value="F:zinc ion binding"/>
    <property type="evidence" value="ECO:0007669"/>
    <property type="project" value="UniProtKB-UniRule"/>
</dbReference>
<dbReference type="PROSITE" id="PS51915">
    <property type="entry name" value="ZAD"/>
    <property type="match status" value="1"/>
</dbReference>
<protein>
    <recommendedName>
        <fullName evidence="17">Protein krueppel</fullName>
    </recommendedName>
</protein>
<feature type="binding site" evidence="12">
    <location>
        <position position="7"/>
    </location>
    <ligand>
        <name>Zn(2+)</name>
        <dbReference type="ChEBI" id="CHEBI:29105"/>
    </ligand>
</feature>
<keyword evidence="3 12" id="KW-0479">Metal-binding</keyword>
<feature type="domain" description="C2H2-type" evidence="14">
    <location>
        <begin position="245"/>
        <end position="273"/>
    </location>
</feature>
<evidence type="ECO:0000259" key="15">
    <source>
        <dbReference type="PROSITE" id="PS51915"/>
    </source>
</evidence>
<organism evidence="16">
    <name type="scientific">Heliothis virescens</name>
    <name type="common">Tobacco budworm moth</name>
    <dbReference type="NCBI Taxonomy" id="7102"/>
    <lineage>
        <taxon>Eukaryota</taxon>
        <taxon>Metazoa</taxon>
        <taxon>Ecdysozoa</taxon>
        <taxon>Arthropoda</taxon>
        <taxon>Hexapoda</taxon>
        <taxon>Insecta</taxon>
        <taxon>Pterygota</taxon>
        <taxon>Neoptera</taxon>
        <taxon>Endopterygota</taxon>
        <taxon>Lepidoptera</taxon>
        <taxon>Glossata</taxon>
        <taxon>Ditrysia</taxon>
        <taxon>Noctuoidea</taxon>
        <taxon>Noctuidae</taxon>
        <taxon>Heliothinae</taxon>
        <taxon>Heliothis</taxon>
    </lineage>
</organism>
<evidence type="ECO:0000256" key="5">
    <source>
        <dbReference type="ARBA" id="ARBA00022771"/>
    </source>
</evidence>
<keyword evidence="8" id="KW-0238">DNA-binding</keyword>
<dbReference type="PROSITE" id="PS00028">
    <property type="entry name" value="ZINC_FINGER_C2H2_1"/>
    <property type="match status" value="9"/>
</dbReference>
<evidence type="ECO:0000313" key="16">
    <source>
        <dbReference type="EMBL" id="PCG78767.1"/>
    </source>
</evidence>
<evidence type="ECO:0000256" key="6">
    <source>
        <dbReference type="ARBA" id="ARBA00022833"/>
    </source>
</evidence>
<dbReference type="SUPFAM" id="SSF57667">
    <property type="entry name" value="beta-beta-alpha zinc fingers"/>
    <property type="match status" value="4"/>
</dbReference>
<feature type="compositionally biased region" description="Basic residues" evidence="13">
    <location>
        <begin position="155"/>
        <end position="169"/>
    </location>
</feature>
<accession>A0A2A4K3D7</accession>
<feature type="binding site" evidence="12">
    <location>
        <position position="48"/>
    </location>
    <ligand>
        <name>Zn(2+)</name>
        <dbReference type="ChEBI" id="CHEBI:29105"/>
    </ligand>
</feature>